<dbReference type="GO" id="GO:0005737">
    <property type="term" value="C:cytoplasm"/>
    <property type="evidence" value="ECO:0007669"/>
    <property type="project" value="UniProtKB-SubCell"/>
</dbReference>
<comment type="function">
    <text evidence="6 7">Catalyzes the reversible reaction in which hydroxymethyl group from 5,10-methylenetetrahydrofolate is transferred onto alpha-ketoisovalerate to form ketopantoate.</text>
</comment>
<feature type="binding site" evidence="7 9">
    <location>
        <begin position="45"/>
        <end position="46"/>
    </location>
    <ligand>
        <name>3-methyl-2-oxobutanoate</name>
        <dbReference type="ChEBI" id="CHEBI:11851"/>
    </ligand>
</feature>
<evidence type="ECO:0000256" key="1">
    <source>
        <dbReference type="ARBA" id="ARBA00005033"/>
    </source>
</evidence>
<evidence type="ECO:0000313" key="11">
    <source>
        <dbReference type="EMBL" id="MBI1755837.1"/>
    </source>
</evidence>
<reference evidence="11" key="1">
    <citation type="submission" date="2020-07" db="EMBL/GenBank/DDBJ databases">
        <title>Huge and variable diversity of episymbiotic CPR bacteria and DPANN archaea in groundwater ecosystems.</title>
        <authorList>
            <person name="He C.Y."/>
            <person name="Keren R."/>
            <person name="Whittaker M."/>
            <person name="Farag I.F."/>
            <person name="Doudna J."/>
            <person name="Cate J.H.D."/>
            <person name="Banfield J.F."/>
        </authorList>
    </citation>
    <scope>NUCLEOTIDE SEQUENCE</scope>
    <source>
        <strain evidence="11">NC_groundwater_17_Pr7_B-0.1um_64_12</strain>
    </source>
</reference>
<comment type="pathway">
    <text evidence="1 7">Cofactor biosynthesis; (R)-pantothenate biosynthesis; (R)-pantoate from 3-methyl-2-oxobutanoate: step 1/2.</text>
</comment>
<organism evidence="11 12">
    <name type="scientific">Fimbriimonas ginsengisoli</name>
    <dbReference type="NCBI Taxonomy" id="1005039"/>
    <lineage>
        <taxon>Bacteria</taxon>
        <taxon>Bacillati</taxon>
        <taxon>Armatimonadota</taxon>
        <taxon>Fimbriimonadia</taxon>
        <taxon>Fimbriimonadales</taxon>
        <taxon>Fimbriimonadaceae</taxon>
        <taxon>Fimbriimonas</taxon>
    </lineage>
</organism>
<accession>A0A931LR44</accession>
<dbReference type="SUPFAM" id="SSF51621">
    <property type="entry name" value="Phosphoenolpyruvate/pyruvate domain"/>
    <property type="match status" value="1"/>
</dbReference>
<dbReference type="InterPro" id="IPR015813">
    <property type="entry name" value="Pyrv/PenolPyrv_kinase-like_dom"/>
</dbReference>
<protein>
    <recommendedName>
        <fullName evidence="7">3-methyl-2-oxobutanoate hydroxymethyltransferase</fullName>
        <ecNumber evidence="7">2.1.2.11</ecNumber>
    </recommendedName>
    <alternativeName>
        <fullName evidence="7">Ketopantoate hydroxymethyltransferase</fullName>
        <shortName evidence="7">KPHMT</shortName>
    </alternativeName>
</protein>
<dbReference type="NCBIfam" id="TIGR00222">
    <property type="entry name" value="panB"/>
    <property type="match status" value="1"/>
</dbReference>
<dbReference type="InterPro" id="IPR040442">
    <property type="entry name" value="Pyrv_kinase-like_dom_sf"/>
</dbReference>
<gene>
    <name evidence="7 11" type="primary">panB</name>
    <name evidence="11" type="ORF">HYR64_01860</name>
</gene>
<evidence type="ECO:0000256" key="7">
    <source>
        <dbReference type="HAMAP-Rule" id="MF_00156"/>
    </source>
</evidence>
<feature type="binding site" evidence="7 9">
    <location>
        <position position="84"/>
    </location>
    <ligand>
        <name>3-methyl-2-oxobutanoate</name>
        <dbReference type="ChEBI" id="CHEBI:11851"/>
    </ligand>
</feature>
<comment type="similarity">
    <text evidence="2 7">Belongs to the PanB family.</text>
</comment>
<keyword evidence="7 10" id="KW-0479">Metal-binding</keyword>
<dbReference type="GO" id="GO:0015940">
    <property type="term" value="P:pantothenate biosynthetic process"/>
    <property type="evidence" value="ECO:0007669"/>
    <property type="project" value="UniProtKB-UniRule"/>
</dbReference>
<keyword evidence="5 7" id="KW-0808">Transferase</keyword>
<evidence type="ECO:0000256" key="8">
    <source>
        <dbReference type="PIRSR" id="PIRSR000388-1"/>
    </source>
</evidence>
<dbReference type="GO" id="GO:0000287">
    <property type="term" value="F:magnesium ion binding"/>
    <property type="evidence" value="ECO:0007669"/>
    <property type="project" value="TreeGrafter"/>
</dbReference>
<dbReference type="AlphaFoldDB" id="A0A931LR44"/>
<evidence type="ECO:0000256" key="2">
    <source>
        <dbReference type="ARBA" id="ARBA00008676"/>
    </source>
</evidence>
<evidence type="ECO:0000256" key="3">
    <source>
        <dbReference type="ARBA" id="ARBA00011424"/>
    </source>
</evidence>
<dbReference type="HAMAP" id="MF_00156">
    <property type="entry name" value="PanB"/>
    <property type="match status" value="1"/>
</dbReference>
<evidence type="ECO:0000256" key="4">
    <source>
        <dbReference type="ARBA" id="ARBA00022655"/>
    </source>
</evidence>
<keyword evidence="4 7" id="KW-0566">Pantothenate biosynthesis</keyword>
<comment type="subunit">
    <text evidence="3 7">Homodecamer; pentamer of dimers.</text>
</comment>
<dbReference type="InterPro" id="IPR003700">
    <property type="entry name" value="Pantoate_hydroxy_MeTrfase"/>
</dbReference>
<feature type="active site" description="Proton acceptor" evidence="7 8">
    <location>
        <position position="179"/>
    </location>
</feature>
<evidence type="ECO:0000256" key="10">
    <source>
        <dbReference type="PIRSR" id="PIRSR000388-3"/>
    </source>
</evidence>
<dbReference type="PIRSF" id="PIRSF000388">
    <property type="entry name" value="Pantoate_hydroxy_MeTrfase"/>
    <property type="match status" value="1"/>
</dbReference>
<dbReference type="EMBL" id="JACOSL010000013">
    <property type="protein sequence ID" value="MBI1755837.1"/>
    <property type="molecule type" value="Genomic_DNA"/>
</dbReference>
<evidence type="ECO:0000256" key="9">
    <source>
        <dbReference type="PIRSR" id="PIRSR000388-2"/>
    </source>
</evidence>
<dbReference type="EC" id="2.1.2.11" evidence="7"/>
<sequence length="259" mass="27028">MPDKVTAPKIRAMKGREPIVCVTAYDAAFGEIVDEAGVDIVLVGDSVGNVCLGYPNTLPVTMSDMVHHTAAAARGVKRALLVADMPFGSYQASPAQAVDSAIALVKAGAEAVKLEGPFIGAIRAILAAGVPVMGHLGLTPQSIHAFGGFRIQGKGEHAKVLCRQAHELEEAGVFSAVLELMPAAVAKDLTESVGYPTIGIGAGPDCDGQVQVLHDLLGFSTTVFKHARRYLDGREQIQRAIEEFAGDVRKGSFEPGSGA</sequence>
<evidence type="ECO:0000256" key="5">
    <source>
        <dbReference type="ARBA" id="ARBA00022679"/>
    </source>
</evidence>
<dbReference type="FunFam" id="3.20.20.60:FF:000003">
    <property type="entry name" value="3-methyl-2-oxobutanoate hydroxymethyltransferase"/>
    <property type="match status" value="1"/>
</dbReference>
<dbReference type="PANTHER" id="PTHR20881:SF0">
    <property type="entry name" value="3-METHYL-2-OXOBUTANOATE HYDROXYMETHYLTRANSFERASE"/>
    <property type="match status" value="1"/>
</dbReference>
<dbReference type="CDD" id="cd06557">
    <property type="entry name" value="KPHMT-like"/>
    <property type="match status" value="1"/>
</dbReference>
<name>A0A931LR44_FIMGI</name>
<keyword evidence="7" id="KW-0963">Cytoplasm</keyword>
<comment type="caution">
    <text evidence="11">The sequence shown here is derived from an EMBL/GenBank/DDBJ whole genome shotgun (WGS) entry which is preliminary data.</text>
</comment>
<keyword evidence="7 10" id="KW-0460">Magnesium</keyword>
<proteinExistence type="inferred from homology"/>
<evidence type="ECO:0000256" key="6">
    <source>
        <dbReference type="ARBA" id="ARBA00056497"/>
    </source>
</evidence>
<comment type="subcellular location">
    <subcellularLocation>
        <location evidence="7">Cytoplasm</location>
    </subcellularLocation>
</comment>
<comment type="catalytic activity">
    <reaction evidence="7">
        <text>(6R)-5,10-methylene-5,6,7,8-tetrahydrofolate + 3-methyl-2-oxobutanoate + H2O = 2-dehydropantoate + (6S)-5,6,7,8-tetrahydrofolate</text>
        <dbReference type="Rhea" id="RHEA:11824"/>
        <dbReference type="ChEBI" id="CHEBI:11561"/>
        <dbReference type="ChEBI" id="CHEBI:11851"/>
        <dbReference type="ChEBI" id="CHEBI:15377"/>
        <dbReference type="ChEBI" id="CHEBI:15636"/>
        <dbReference type="ChEBI" id="CHEBI:57453"/>
        <dbReference type="EC" id="2.1.2.11"/>
    </reaction>
</comment>
<feature type="binding site" evidence="7 10">
    <location>
        <position position="45"/>
    </location>
    <ligand>
        <name>Mg(2+)</name>
        <dbReference type="ChEBI" id="CHEBI:18420"/>
    </ligand>
</feature>
<feature type="binding site" evidence="7 10">
    <location>
        <position position="115"/>
    </location>
    <ligand>
        <name>Mg(2+)</name>
        <dbReference type="ChEBI" id="CHEBI:18420"/>
    </ligand>
</feature>
<dbReference type="NCBIfam" id="NF001452">
    <property type="entry name" value="PRK00311.1"/>
    <property type="match status" value="1"/>
</dbReference>
<dbReference type="GO" id="GO:0003864">
    <property type="term" value="F:3-methyl-2-oxobutanoate hydroxymethyltransferase activity"/>
    <property type="evidence" value="ECO:0007669"/>
    <property type="project" value="UniProtKB-UniRule"/>
</dbReference>
<dbReference type="Pfam" id="PF02548">
    <property type="entry name" value="Pantoate_transf"/>
    <property type="match status" value="1"/>
</dbReference>
<dbReference type="Proteomes" id="UP000727962">
    <property type="component" value="Unassembled WGS sequence"/>
</dbReference>
<dbReference type="Gene3D" id="3.20.20.60">
    <property type="entry name" value="Phosphoenolpyruvate-binding domains"/>
    <property type="match status" value="1"/>
</dbReference>
<comment type="cofactor">
    <cofactor evidence="7 10">
        <name>Mg(2+)</name>
        <dbReference type="ChEBI" id="CHEBI:18420"/>
    </cofactor>
    <text evidence="7 10">Binds 1 Mg(2+) ion per subunit.</text>
</comment>
<evidence type="ECO:0000313" key="12">
    <source>
        <dbReference type="Proteomes" id="UP000727962"/>
    </source>
</evidence>
<dbReference type="PANTHER" id="PTHR20881">
    <property type="entry name" value="3-METHYL-2-OXOBUTANOATE HYDROXYMETHYLTRANSFERASE"/>
    <property type="match status" value="1"/>
</dbReference>
<feature type="binding site" evidence="7 10">
    <location>
        <position position="84"/>
    </location>
    <ligand>
        <name>Mg(2+)</name>
        <dbReference type="ChEBI" id="CHEBI:18420"/>
    </ligand>
</feature>
<feature type="binding site" evidence="7 9">
    <location>
        <position position="113"/>
    </location>
    <ligand>
        <name>3-methyl-2-oxobutanoate</name>
        <dbReference type="ChEBI" id="CHEBI:11851"/>
    </ligand>
</feature>